<dbReference type="GO" id="GO:0005524">
    <property type="term" value="F:ATP binding"/>
    <property type="evidence" value="ECO:0007669"/>
    <property type="project" value="UniProtKB-UniRule"/>
</dbReference>
<dbReference type="Gene3D" id="1.10.10.2220">
    <property type="match status" value="1"/>
</dbReference>
<keyword evidence="1 3" id="KW-0547">Nucleotide-binding</keyword>
<dbReference type="Pfam" id="PF13245">
    <property type="entry name" value="AAA_19"/>
    <property type="match status" value="1"/>
</dbReference>
<keyword evidence="3" id="KW-0238">DNA-binding</keyword>
<dbReference type="Pfam" id="PF18335">
    <property type="entry name" value="SH3_13"/>
    <property type="match status" value="1"/>
</dbReference>
<dbReference type="HAMAP" id="MF_01488">
    <property type="entry name" value="RecD2"/>
    <property type="match status" value="1"/>
</dbReference>
<dbReference type="Pfam" id="PF14490">
    <property type="entry name" value="HHH_RecD2"/>
    <property type="match status" value="1"/>
</dbReference>
<dbReference type="InterPro" id="IPR003593">
    <property type="entry name" value="AAA+_ATPase"/>
</dbReference>
<dbReference type="NCBIfam" id="TIGR01448">
    <property type="entry name" value="recD_rel"/>
    <property type="match status" value="1"/>
</dbReference>
<dbReference type="InterPro" id="IPR003583">
    <property type="entry name" value="Hlx-hairpin-Hlx_DNA-bd_motif"/>
</dbReference>
<evidence type="ECO:0000256" key="1">
    <source>
        <dbReference type="ARBA" id="ARBA00022741"/>
    </source>
</evidence>
<dbReference type="InterPro" id="IPR010994">
    <property type="entry name" value="RuvA_2-like"/>
</dbReference>
<dbReference type="SMART" id="SM00278">
    <property type="entry name" value="HhH1"/>
    <property type="match status" value="2"/>
</dbReference>
<evidence type="ECO:0000256" key="3">
    <source>
        <dbReference type="HAMAP-Rule" id="MF_01488"/>
    </source>
</evidence>
<comment type="function">
    <text evidence="3">DNA-dependent ATPase and ATP-dependent 5'-3' DNA helicase. Has no activity on blunt DNA or DNA with 3'-overhangs, requires at least 10 bases of 5'-ssDNA for helicase activity.</text>
</comment>
<feature type="domain" description="Helix-hairpin-helix DNA-binding motif class 1" evidence="4">
    <location>
        <begin position="192"/>
        <end position="211"/>
    </location>
</feature>
<gene>
    <name evidence="3" type="primary">recD2</name>
    <name evidence="6" type="ORF">CFR71_12425</name>
</gene>
<feature type="binding site" evidence="3">
    <location>
        <begin position="355"/>
        <end position="359"/>
    </location>
    <ligand>
        <name>ATP</name>
        <dbReference type="ChEBI" id="CHEBI:30616"/>
    </ligand>
</feature>
<dbReference type="EMBL" id="NOXG01000020">
    <property type="protein sequence ID" value="PYD74852.1"/>
    <property type="molecule type" value="Genomic_DNA"/>
</dbReference>
<keyword evidence="3" id="KW-0413">Isomerase</keyword>
<organism evidence="6 7">
    <name type="scientific">Novacetimonas pomaceti</name>
    <dbReference type="NCBI Taxonomy" id="2021998"/>
    <lineage>
        <taxon>Bacteria</taxon>
        <taxon>Pseudomonadati</taxon>
        <taxon>Pseudomonadota</taxon>
        <taxon>Alphaproteobacteria</taxon>
        <taxon>Acetobacterales</taxon>
        <taxon>Acetobacteraceae</taxon>
        <taxon>Novacetimonas</taxon>
    </lineage>
</organism>
<dbReference type="InterPro" id="IPR006345">
    <property type="entry name" value="RecD2"/>
</dbReference>
<dbReference type="GO" id="GO:0016887">
    <property type="term" value="F:ATP hydrolysis activity"/>
    <property type="evidence" value="ECO:0007669"/>
    <property type="project" value="RHEA"/>
</dbReference>
<dbReference type="InterPro" id="IPR027785">
    <property type="entry name" value="UvrD-like_helicase_C"/>
</dbReference>
<dbReference type="Gene3D" id="2.30.30.940">
    <property type="match status" value="1"/>
</dbReference>
<dbReference type="InterPro" id="IPR041451">
    <property type="entry name" value="RecD2_SH13"/>
</dbReference>
<dbReference type="CDD" id="cd18809">
    <property type="entry name" value="SF1_C_RecD"/>
    <property type="match status" value="1"/>
</dbReference>
<dbReference type="GO" id="GO:0009338">
    <property type="term" value="C:exodeoxyribonuclease V complex"/>
    <property type="evidence" value="ECO:0007669"/>
    <property type="project" value="TreeGrafter"/>
</dbReference>
<evidence type="ECO:0000256" key="2">
    <source>
        <dbReference type="ARBA" id="ARBA00022840"/>
    </source>
</evidence>
<dbReference type="SUPFAM" id="SSF52540">
    <property type="entry name" value="P-loop containing nucleoside triphosphate hydrolases"/>
    <property type="match status" value="2"/>
</dbReference>
<dbReference type="Pfam" id="PF13538">
    <property type="entry name" value="UvrD_C_2"/>
    <property type="match status" value="1"/>
</dbReference>
<dbReference type="CDD" id="cd17933">
    <property type="entry name" value="DEXSc_RecD-like"/>
    <property type="match status" value="1"/>
</dbReference>
<dbReference type="InterPro" id="IPR029493">
    <property type="entry name" value="RecD2-like_HHH"/>
</dbReference>
<dbReference type="InterPro" id="IPR055446">
    <property type="entry name" value="RecD2_N_OB"/>
</dbReference>
<dbReference type="RefSeq" id="WP_110531630.1">
    <property type="nucleotide sequence ID" value="NZ_NOXG01000020.1"/>
</dbReference>
<accession>A0A318QC90</accession>
<evidence type="ECO:0000313" key="7">
    <source>
        <dbReference type="Proteomes" id="UP000247609"/>
    </source>
</evidence>
<keyword evidence="3" id="KW-0378">Hydrolase</keyword>
<dbReference type="Proteomes" id="UP000247609">
    <property type="component" value="Unassembled WGS sequence"/>
</dbReference>
<dbReference type="GO" id="GO:0017116">
    <property type="term" value="F:single-stranded DNA helicase activity"/>
    <property type="evidence" value="ECO:0007669"/>
    <property type="project" value="TreeGrafter"/>
</dbReference>
<proteinExistence type="inferred from homology"/>
<protein>
    <recommendedName>
        <fullName evidence="3">ATP-dependent RecD2 DNA helicase</fullName>
        <ecNumber evidence="3">5.6.2.3</ecNumber>
    </recommendedName>
    <alternativeName>
        <fullName evidence="3">DNA 5'-3' helicase subunit RecD2</fullName>
    </alternativeName>
</protein>
<keyword evidence="3 6" id="KW-0347">Helicase</keyword>
<reference evidence="6 7" key="1">
    <citation type="submission" date="2017-07" db="EMBL/GenBank/DDBJ databases">
        <title>A draft genome sequence of Komagataeibacter sp. T5K1.</title>
        <authorList>
            <person name="Skraban J."/>
            <person name="Cleenwerck I."/>
            <person name="Vandamme P."/>
            <person name="Trcek J."/>
        </authorList>
    </citation>
    <scope>NUCLEOTIDE SEQUENCE [LARGE SCALE GENOMIC DNA]</scope>
    <source>
        <strain evidence="6 7">T5K1</strain>
    </source>
</reference>
<dbReference type="PANTHER" id="PTHR43788">
    <property type="entry name" value="DNA2/NAM7 HELICASE FAMILY MEMBER"/>
    <property type="match status" value="1"/>
</dbReference>
<dbReference type="PANTHER" id="PTHR43788:SF6">
    <property type="entry name" value="DNA HELICASE B"/>
    <property type="match status" value="1"/>
</dbReference>
<dbReference type="InterPro" id="IPR027417">
    <property type="entry name" value="P-loop_NTPase"/>
</dbReference>
<evidence type="ECO:0000259" key="4">
    <source>
        <dbReference type="SMART" id="SM00278"/>
    </source>
</evidence>
<dbReference type="EC" id="5.6.2.3" evidence="3"/>
<dbReference type="SMART" id="SM00382">
    <property type="entry name" value="AAA"/>
    <property type="match status" value="1"/>
</dbReference>
<dbReference type="GO" id="GO:0006281">
    <property type="term" value="P:DNA repair"/>
    <property type="evidence" value="ECO:0007669"/>
    <property type="project" value="InterPro"/>
</dbReference>
<dbReference type="InterPro" id="IPR050534">
    <property type="entry name" value="Coronavir_polyprotein_1ab"/>
</dbReference>
<dbReference type="Pfam" id="PF14520">
    <property type="entry name" value="HHH_5"/>
    <property type="match status" value="1"/>
</dbReference>
<comment type="caution">
    <text evidence="6">The sequence shown here is derived from an EMBL/GenBank/DDBJ whole genome shotgun (WGS) entry which is preliminary data.</text>
</comment>
<evidence type="ECO:0000259" key="5">
    <source>
        <dbReference type="SMART" id="SM00382"/>
    </source>
</evidence>
<comment type="similarity">
    <text evidence="3">Belongs to the RecD family. RecD2 subfamily.</text>
</comment>
<sequence>MSGRAIDSSPTEALAGLVERVTFHNAENGFCVLRVKVRGQRDLVTVVGHAAMISAGEFVQMSGRWFNDHTHGLQFKAEFLKASPPTTVEGIERYLGSGMIRGIGPVYAKKLVKAFGEAVFDLIEQEPGRLREVTGIGPKRAERIVAGWADQKVIREIMLFLHSNGVGTSRAVRIFKTYGQDAVKLISENPYRLAKDIRGIGFKTADQIARKMGIAPDAMIRVRAGISYALGEAMDEGHCGLPVGELLTSTAELLEVATPLIEMALALELEAGDVVADSVGDTGCIFLAGLYRAEQSIAERLRACAIGRPLWPDIDAEKAMTWVEGKTGLALAPSQQEAVRLALHSKVLVITGGPGVGKTTLVNAILKIVTAKGTDVQLCAPTGRAAKRLSESTGLEGKTIHRLLETDPATGSFKRDDTNPLTCDLLVVDEASMVDVLLMRSLLRALPDNAAVLIVGDVDQLPSVGPGQVLADIIGSGAVPVVRLTEVFRQAAQSRIITNAHRINEGRMPELSAEKGSDFYFVEAAELEVGLRKLLAVVRDRIPARFGLDPVRDVQVLCPMNRGGLGARSLNIELQQALNPPDEVKVERFGWTYGPGDKVMQIANDYDRDVFNGDLGVIGRIDVEEGELTVSFDGRDVVYGFGELDELVLAYATTIHKSQGSEYPAVVIPLVTQHYAMLARNLLYTGVTRGRKLVVLVGQKKALAIAVRNQGGRRRWSKLREWLAGSFA</sequence>
<name>A0A318QC90_9PROT</name>
<feature type="domain" description="Helix-hairpin-helix DNA-binding motif class 1" evidence="4">
    <location>
        <begin position="128"/>
        <end position="147"/>
    </location>
</feature>
<dbReference type="GO" id="GO:0006310">
    <property type="term" value="P:DNA recombination"/>
    <property type="evidence" value="ECO:0007669"/>
    <property type="project" value="InterPro"/>
</dbReference>
<dbReference type="Pfam" id="PF23139">
    <property type="entry name" value="OB_YrrC"/>
    <property type="match status" value="1"/>
</dbReference>
<dbReference type="GO" id="GO:0003677">
    <property type="term" value="F:DNA binding"/>
    <property type="evidence" value="ECO:0007669"/>
    <property type="project" value="UniProtKB-UniRule"/>
</dbReference>
<comment type="catalytic activity">
    <reaction evidence="3">
        <text>ATP + H2O = ADP + phosphate + H(+)</text>
        <dbReference type="Rhea" id="RHEA:13065"/>
        <dbReference type="ChEBI" id="CHEBI:15377"/>
        <dbReference type="ChEBI" id="CHEBI:15378"/>
        <dbReference type="ChEBI" id="CHEBI:30616"/>
        <dbReference type="ChEBI" id="CHEBI:43474"/>
        <dbReference type="ChEBI" id="CHEBI:456216"/>
        <dbReference type="EC" id="5.6.2.3"/>
    </reaction>
</comment>
<dbReference type="Gene3D" id="3.40.50.300">
    <property type="entry name" value="P-loop containing nucleotide triphosphate hydrolases"/>
    <property type="match status" value="2"/>
</dbReference>
<dbReference type="AlphaFoldDB" id="A0A318QC90"/>
<dbReference type="SUPFAM" id="SSF47781">
    <property type="entry name" value="RuvA domain 2-like"/>
    <property type="match status" value="1"/>
</dbReference>
<keyword evidence="2 3" id="KW-0067">ATP-binding</keyword>
<dbReference type="Gene3D" id="1.10.150.20">
    <property type="entry name" value="5' to 3' exonuclease, C-terminal subdomain"/>
    <property type="match status" value="1"/>
</dbReference>
<evidence type="ECO:0000313" key="6">
    <source>
        <dbReference type="EMBL" id="PYD74852.1"/>
    </source>
</evidence>
<dbReference type="GO" id="GO:0043139">
    <property type="term" value="F:5'-3' DNA helicase activity"/>
    <property type="evidence" value="ECO:0007669"/>
    <property type="project" value="UniProtKB-UniRule"/>
</dbReference>
<feature type="domain" description="AAA+ ATPase" evidence="5">
    <location>
        <begin position="344"/>
        <end position="485"/>
    </location>
</feature>